<organism evidence="2 3">
    <name type="scientific">Vibrio parahaemolyticus</name>
    <dbReference type="NCBI Taxonomy" id="670"/>
    <lineage>
        <taxon>Bacteria</taxon>
        <taxon>Pseudomonadati</taxon>
        <taxon>Pseudomonadota</taxon>
        <taxon>Gammaproteobacteria</taxon>
        <taxon>Vibrionales</taxon>
        <taxon>Vibrionaceae</taxon>
        <taxon>Vibrio</taxon>
    </lineage>
</organism>
<dbReference type="AlphaFoldDB" id="A0A227J4J0"/>
<sequence>MAPTINTRVNQFCFGQPKTSLSLEKVPLKPLAQGKVRVRLEATNINPSDLLSIHGVGQYRRAHVPPRVPGFEAVGRVVEVSAVGQTGFQVG</sequence>
<evidence type="ECO:0000313" key="2">
    <source>
        <dbReference type="EMBL" id="OXE29314.1"/>
    </source>
</evidence>
<gene>
    <name evidence="2" type="ORF">CA163_29280</name>
</gene>
<reference evidence="2 3" key="1">
    <citation type="journal article" date="2017" name="Appl. Environ. Microbiol.">
        <title>Parallel evolution of two clades of a major Atlantic endemic Vibrio parahaemolyticus pathogen lineage by independent acquisition of related pathogenicity islands.</title>
        <authorList>
            <person name="Xu F."/>
            <person name="Gonzalez-Escalona N."/>
            <person name="Drees K.P."/>
            <person name="Sebra R.P."/>
            <person name="Cooper V.S."/>
            <person name="Jones S.H."/>
            <person name="Whistler C.A."/>
        </authorList>
    </citation>
    <scope>NUCLEOTIDE SEQUENCE [LARGE SCALE GENOMIC DNA]</scope>
    <source>
        <strain evidence="2 3">MAVP-3</strain>
    </source>
</reference>
<proteinExistence type="predicted"/>
<dbReference type="InterPro" id="IPR013154">
    <property type="entry name" value="ADH-like_N"/>
</dbReference>
<dbReference type="Gene3D" id="3.90.180.10">
    <property type="entry name" value="Medium-chain alcohol dehydrogenases, catalytic domain"/>
    <property type="match status" value="1"/>
</dbReference>
<evidence type="ECO:0000313" key="3">
    <source>
        <dbReference type="Proteomes" id="UP000214596"/>
    </source>
</evidence>
<feature type="domain" description="Alcohol dehydrogenase-like N-terminal" evidence="1">
    <location>
        <begin position="33"/>
        <end position="91"/>
    </location>
</feature>
<dbReference type="Proteomes" id="UP000214596">
    <property type="component" value="Unassembled WGS sequence"/>
</dbReference>
<feature type="non-terminal residue" evidence="2">
    <location>
        <position position="91"/>
    </location>
</feature>
<name>A0A227J4J0_VIBPH</name>
<accession>A0A227J4J0</accession>
<dbReference type="SUPFAM" id="SSF50129">
    <property type="entry name" value="GroES-like"/>
    <property type="match status" value="1"/>
</dbReference>
<dbReference type="Pfam" id="PF08240">
    <property type="entry name" value="ADH_N"/>
    <property type="match status" value="1"/>
</dbReference>
<comment type="caution">
    <text evidence="2">The sequence shown here is derived from an EMBL/GenBank/DDBJ whole genome shotgun (WGS) entry which is preliminary data.</text>
</comment>
<dbReference type="EMBL" id="NIXT01003391">
    <property type="protein sequence ID" value="OXE29314.1"/>
    <property type="molecule type" value="Genomic_DNA"/>
</dbReference>
<dbReference type="InterPro" id="IPR011032">
    <property type="entry name" value="GroES-like_sf"/>
</dbReference>
<protein>
    <submittedName>
        <fullName evidence="2">Alcohol dehydrogenase</fullName>
    </submittedName>
</protein>
<evidence type="ECO:0000259" key="1">
    <source>
        <dbReference type="Pfam" id="PF08240"/>
    </source>
</evidence>